<dbReference type="SUPFAM" id="SSF51182">
    <property type="entry name" value="RmlC-like cupins"/>
    <property type="match status" value="1"/>
</dbReference>
<dbReference type="GO" id="GO:0005976">
    <property type="term" value="P:polysaccharide metabolic process"/>
    <property type="evidence" value="ECO:0007669"/>
    <property type="project" value="InterPro"/>
</dbReference>
<evidence type="ECO:0000259" key="4">
    <source>
        <dbReference type="Pfam" id="PF01467"/>
    </source>
</evidence>
<sequence>MKIVVVSGGFDPIHSGHIEYLKAAKACGDYLVVAVNSDSWLIKKKGKYFMPFEERANIISYLSFVDQVISFDDDEFGSCSLGLEKVKEMHPDDEIIFCNGGDRNEGNIPEMQVEGISFKFGVGGDQKMNSSSSILKEWNYDHEERVWGKFYNLFSDSRLKLKELIVSPGKGMSFQRHFKRNEIWFVSKGACKVNFSDTTPEAQKSIELNTEDVFHVKVQDWHQIINPHSEPCHIIEIQYGEATDEEDIERLSFFEGN</sequence>
<feature type="domain" description="Cytidyltransferase-like" evidence="4">
    <location>
        <begin position="7"/>
        <end position="101"/>
    </location>
</feature>
<evidence type="ECO:0000256" key="2">
    <source>
        <dbReference type="ARBA" id="ARBA00022695"/>
    </source>
</evidence>
<dbReference type="PANTHER" id="PTHR43793">
    <property type="entry name" value="FAD SYNTHASE"/>
    <property type="match status" value="1"/>
</dbReference>
<dbReference type="AlphaFoldDB" id="A0A0R2PRQ5"/>
<dbReference type="PANTHER" id="PTHR43793:SF1">
    <property type="entry name" value="FAD SYNTHASE"/>
    <property type="match status" value="1"/>
</dbReference>
<dbReference type="Gene3D" id="3.40.50.620">
    <property type="entry name" value="HUPs"/>
    <property type="match status" value="1"/>
</dbReference>
<dbReference type="GO" id="GO:0016779">
    <property type="term" value="F:nucleotidyltransferase activity"/>
    <property type="evidence" value="ECO:0007669"/>
    <property type="project" value="UniProtKB-KW"/>
</dbReference>
<keyword evidence="2" id="KW-0548">Nucleotidyltransferase</keyword>
<proteinExistence type="predicted"/>
<evidence type="ECO:0000313" key="5">
    <source>
        <dbReference type="EMBL" id="KRO37530.1"/>
    </source>
</evidence>
<dbReference type="EMBL" id="LIAV01000407">
    <property type="protein sequence ID" value="KRO37530.1"/>
    <property type="molecule type" value="Genomic_DNA"/>
</dbReference>
<dbReference type="InterPro" id="IPR011051">
    <property type="entry name" value="RmlC_Cupin_sf"/>
</dbReference>
<reference evidence="6" key="1">
    <citation type="submission" date="2015-10" db="EMBL/GenBank/DDBJ databases">
        <title>Metagenome-Assembled Genomes uncover a global brackish microbiome.</title>
        <authorList>
            <person name="Hugerth L.W."/>
            <person name="Larsson J."/>
            <person name="Alneberg J."/>
            <person name="Lindh M.V."/>
            <person name="Legrand C."/>
            <person name="Pinhassi J."/>
            <person name="Andersson A."/>
        </authorList>
    </citation>
    <scope>NUCLEOTIDE SEQUENCE [LARGE SCALE GENOMIC DNA]</scope>
</reference>
<accession>A0A0R2PRQ5</accession>
<dbReference type="InterPro" id="IPR004821">
    <property type="entry name" value="Cyt_trans-like"/>
</dbReference>
<feature type="domain" description="Mannose-6-phosphate isomerase type II C-terminal" evidence="3">
    <location>
        <begin position="144"/>
        <end position="251"/>
    </location>
</feature>
<evidence type="ECO:0000256" key="1">
    <source>
        <dbReference type="ARBA" id="ARBA00022679"/>
    </source>
</evidence>
<gene>
    <name evidence="5" type="ORF">ABR63_07210</name>
</gene>
<dbReference type="SUPFAM" id="SSF52374">
    <property type="entry name" value="Nucleotidylyl transferase"/>
    <property type="match status" value="1"/>
</dbReference>
<dbReference type="Pfam" id="PF01050">
    <property type="entry name" value="MannoseP_isomer"/>
    <property type="match status" value="1"/>
</dbReference>
<name>A0A0R2PRQ5_9GAMM</name>
<dbReference type="InterPro" id="IPR001538">
    <property type="entry name" value="Man6P_isomerase-2_C"/>
</dbReference>
<dbReference type="InterPro" id="IPR050385">
    <property type="entry name" value="Archaeal_FAD_synthase"/>
</dbReference>
<dbReference type="InterPro" id="IPR014729">
    <property type="entry name" value="Rossmann-like_a/b/a_fold"/>
</dbReference>
<organism evidence="5 6">
    <name type="scientific">SAR86 cluster bacterium BACL1 MAG-120920-bin57</name>
    <dbReference type="NCBI Taxonomy" id="1655571"/>
    <lineage>
        <taxon>Bacteria</taxon>
        <taxon>Pseudomonadati</taxon>
        <taxon>Pseudomonadota</taxon>
        <taxon>Gammaproteobacteria</taxon>
        <taxon>SAR86 cluster</taxon>
    </lineage>
</organism>
<dbReference type="CDD" id="cd02213">
    <property type="entry name" value="cupin_PMI_typeII_C"/>
    <property type="match status" value="1"/>
</dbReference>
<comment type="caution">
    <text evidence="5">The sequence shown here is derived from an EMBL/GenBank/DDBJ whole genome shotgun (WGS) entry which is preliminary data.</text>
</comment>
<dbReference type="InterPro" id="IPR014710">
    <property type="entry name" value="RmlC-like_jellyroll"/>
</dbReference>
<protein>
    <recommendedName>
        <fullName evidence="7">Mannose-6-phosphate isomerase</fullName>
    </recommendedName>
</protein>
<dbReference type="Gene3D" id="2.60.120.10">
    <property type="entry name" value="Jelly Rolls"/>
    <property type="match status" value="1"/>
</dbReference>
<evidence type="ECO:0000313" key="6">
    <source>
        <dbReference type="Proteomes" id="UP000050874"/>
    </source>
</evidence>
<keyword evidence="1" id="KW-0808">Transferase</keyword>
<evidence type="ECO:0008006" key="7">
    <source>
        <dbReference type="Google" id="ProtNLM"/>
    </source>
</evidence>
<dbReference type="NCBIfam" id="TIGR00125">
    <property type="entry name" value="cyt_tran_rel"/>
    <property type="match status" value="1"/>
</dbReference>
<evidence type="ECO:0000259" key="3">
    <source>
        <dbReference type="Pfam" id="PF01050"/>
    </source>
</evidence>
<dbReference type="Pfam" id="PF01467">
    <property type="entry name" value="CTP_transf_like"/>
    <property type="match status" value="1"/>
</dbReference>
<dbReference type="Proteomes" id="UP000050874">
    <property type="component" value="Unassembled WGS sequence"/>
</dbReference>